<keyword evidence="1" id="KW-1133">Transmembrane helix</keyword>
<evidence type="ECO:0000256" key="1">
    <source>
        <dbReference type="SAM" id="Phobius"/>
    </source>
</evidence>
<name>A0A2T0USS5_9ACTN</name>
<feature type="transmembrane region" description="Helical" evidence="1">
    <location>
        <begin position="51"/>
        <end position="79"/>
    </location>
</feature>
<dbReference type="Proteomes" id="UP000238176">
    <property type="component" value="Unassembled WGS sequence"/>
</dbReference>
<proteinExistence type="predicted"/>
<feature type="transmembrane region" description="Helical" evidence="1">
    <location>
        <begin position="146"/>
        <end position="168"/>
    </location>
</feature>
<dbReference type="RefSeq" id="WP_106363129.1">
    <property type="nucleotide sequence ID" value="NZ_PVTJ01000002.1"/>
</dbReference>
<dbReference type="AlphaFoldDB" id="A0A2T0USS5"/>
<evidence type="ECO:0000313" key="3">
    <source>
        <dbReference type="Proteomes" id="UP000238176"/>
    </source>
</evidence>
<protein>
    <submittedName>
        <fullName evidence="2">Uncharacterized protein</fullName>
    </submittedName>
</protein>
<keyword evidence="1" id="KW-0472">Membrane</keyword>
<keyword evidence="1" id="KW-0812">Transmembrane</keyword>
<sequence length="231" mass="24978">MPRAAAIQPNEWATTHPNFEGFDLGSLNRVVIDYAFIELTMAKRWHRRTGLGRACAVIGRIFTIIGLMAGVAMAAFMLVGTDSEALLPVVWSGSALACVAVLGFLVPWALTPYRQWDRTLCGISVMMGVVALLSLGSALFRGVTIAPLWSVVVPLVVLLLVAVGAIVADVRLRTTDLPPAVDLNSLSPNEIEVLLKVRRRALTILRSRNIVSYADFRGFDESPLDPSPAPS</sequence>
<gene>
    <name evidence="2" type="ORF">B0I28_102581</name>
</gene>
<accession>A0A2T0USS5</accession>
<dbReference type="OrthoDB" id="5182281at2"/>
<comment type="caution">
    <text evidence="2">The sequence shown here is derived from an EMBL/GenBank/DDBJ whole genome shotgun (WGS) entry which is preliminary data.</text>
</comment>
<feature type="transmembrane region" description="Helical" evidence="1">
    <location>
        <begin position="85"/>
        <end position="108"/>
    </location>
</feature>
<feature type="transmembrane region" description="Helical" evidence="1">
    <location>
        <begin position="120"/>
        <end position="140"/>
    </location>
</feature>
<reference evidence="2 3" key="1">
    <citation type="submission" date="2018-03" db="EMBL/GenBank/DDBJ databases">
        <title>Genomic Encyclopedia of Type Strains, Phase III (KMG-III): the genomes of soil and plant-associated and newly described type strains.</title>
        <authorList>
            <person name="Whitman W."/>
        </authorList>
    </citation>
    <scope>NUCLEOTIDE SEQUENCE [LARGE SCALE GENOMIC DNA]</scope>
    <source>
        <strain evidence="2 3">CGMCC 4.7067</strain>
    </source>
</reference>
<keyword evidence="3" id="KW-1185">Reference proteome</keyword>
<organism evidence="2 3">
    <name type="scientific">Glycomyces artemisiae</name>
    <dbReference type="NCBI Taxonomy" id="1076443"/>
    <lineage>
        <taxon>Bacteria</taxon>
        <taxon>Bacillati</taxon>
        <taxon>Actinomycetota</taxon>
        <taxon>Actinomycetes</taxon>
        <taxon>Glycomycetales</taxon>
        <taxon>Glycomycetaceae</taxon>
        <taxon>Glycomyces</taxon>
    </lineage>
</organism>
<dbReference type="EMBL" id="PVTJ01000002">
    <property type="protein sequence ID" value="PRY60966.1"/>
    <property type="molecule type" value="Genomic_DNA"/>
</dbReference>
<evidence type="ECO:0000313" key="2">
    <source>
        <dbReference type="EMBL" id="PRY60966.1"/>
    </source>
</evidence>